<dbReference type="InterPro" id="IPR036876">
    <property type="entry name" value="UVR_dom_sf"/>
</dbReference>
<evidence type="ECO:0000259" key="8">
    <source>
        <dbReference type="PROSITE" id="PS50151"/>
    </source>
</evidence>
<dbReference type="InterPro" id="IPR047296">
    <property type="entry name" value="GIY-YIG_UvrC_Cho"/>
</dbReference>
<dbReference type="AlphaFoldDB" id="A0A537J978"/>
<dbReference type="CDD" id="cd10434">
    <property type="entry name" value="GIY-YIG_UvrC_Cho"/>
    <property type="match status" value="1"/>
</dbReference>
<dbReference type="Pfam" id="PF22920">
    <property type="entry name" value="UvrC_RNaseH"/>
    <property type="match status" value="1"/>
</dbReference>
<comment type="subunit">
    <text evidence="6">Interacts with UvrB in an incision complex.</text>
</comment>
<dbReference type="InterPro" id="IPR000305">
    <property type="entry name" value="GIY-YIG_endonuc"/>
</dbReference>
<dbReference type="Proteomes" id="UP000320048">
    <property type="component" value="Unassembled WGS sequence"/>
</dbReference>
<sequence>MTAHTTQDDQSLPAAAPEAAVPADLSEKLGTLPDQPGVYLMKDRAGRVLYVGKAASLRARVRQYFQPGHTDSPRILHLISKIRDVETVVVANEVEALILEATLIKRHHPWYNVRLADDKAYPYLKLTSDPFPKIVMTRKVVRDGAKYFGPYPYHEPKLVGRTIRLLRRQFKLRTCNLEIAGDLPRPCLDYYIGQCSAPCVAWGATKDQYAEQVRQAAAFLEGKQDDLVHDLENEMQAASAAMNFERAAQLRDQIRGLEALGEKQRIVSKAGEDRDILAVAQDGDLGCVQIFFVRGGRVIGQEHFLLRGTRGAAGAESLGAFLSQFYETATSVPPQILLPEPVPEREVIEWWLTERRGGRVELVTPQRGERVRLVAMARENAALHLAEERARIGDAAGPGVRELQDLLHLDAPPVRIECYDISNFQGGESVASLVVAEGGRVKKRDYRRFRMKYTEGPDDTAMMQEVLRRRFAQARKEQERLDRDEPIPVKWAALPDLIVLDGGRGQLGAALEVLFEYNHAIPAIALAKQQELIYASRRRCSCCSGFATKPTGSPTPTTRSSGSGGSSSPRSTRFPGSGSGGSGPSSVTSGRCGPSGPRASNRSRRWRASVQRWPGASTSTCRITRRDPRAGRHVARPARRGSGGSLRGPCDRAVRRRRAGSGPGLARPGAVGPLA</sequence>
<dbReference type="Pfam" id="PF08459">
    <property type="entry name" value="UvrC_RNaseH_dom"/>
    <property type="match status" value="1"/>
</dbReference>
<evidence type="ECO:0000256" key="2">
    <source>
        <dbReference type="ARBA" id="ARBA00022763"/>
    </source>
</evidence>
<evidence type="ECO:0000256" key="1">
    <source>
        <dbReference type="ARBA" id="ARBA00022490"/>
    </source>
</evidence>
<dbReference type="InterPro" id="IPR001162">
    <property type="entry name" value="UvrC_RNase_H_dom"/>
</dbReference>
<comment type="function">
    <text evidence="6">The UvrABC repair system catalyzes the recognition and processing of DNA lesions. UvrC both incises the 5' and 3' sides of the lesion. The N-terminal half is responsible for the 3' incision and the C-terminal half is responsible for the 5' incision.</text>
</comment>
<comment type="subcellular location">
    <subcellularLocation>
        <location evidence="6">Cytoplasm</location>
    </subcellularLocation>
</comment>
<keyword evidence="5 6" id="KW-0234">DNA repair</keyword>
<organism evidence="11 12">
    <name type="scientific">Candidatus Segetimicrobium genomatis</name>
    <dbReference type="NCBI Taxonomy" id="2569760"/>
    <lineage>
        <taxon>Bacteria</taxon>
        <taxon>Bacillati</taxon>
        <taxon>Candidatus Sysuimicrobiota</taxon>
        <taxon>Candidatus Sysuimicrobiia</taxon>
        <taxon>Candidatus Sysuimicrobiales</taxon>
        <taxon>Candidatus Segetimicrobiaceae</taxon>
        <taxon>Candidatus Segetimicrobium</taxon>
    </lineage>
</organism>
<dbReference type="Gene3D" id="4.10.860.10">
    <property type="entry name" value="UVR domain"/>
    <property type="match status" value="1"/>
</dbReference>
<comment type="similarity">
    <text evidence="6">Belongs to the UvrC family.</text>
</comment>
<dbReference type="InterPro" id="IPR035901">
    <property type="entry name" value="GIY-YIG_endonuc_sf"/>
</dbReference>
<evidence type="ECO:0000256" key="7">
    <source>
        <dbReference type="SAM" id="MobiDB-lite"/>
    </source>
</evidence>
<keyword evidence="1 6" id="KW-0963">Cytoplasm</keyword>
<keyword evidence="3 6" id="KW-0228">DNA excision</keyword>
<dbReference type="Pfam" id="PF02151">
    <property type="entry name" value="UVR"/>
    <property type="match status" value="1"/>
</dbReference>
<dbReference type="Gene3D" id="3.30.420.340">
    <property type="entry name" value="UvrC, RNAse H endonuclease domain"/>
    <property type="match status" value="1"/>
</dbReference>
<comment type="caution">
    <text evidence="11">The sequence shown here is derived from an EMBL/GenBank/DDBJ whole genome shotgun (WGS) entry which is preliminary data.</text>
</comment>
<dbReference type="SUPFAM" id="SSF46600">
    <property type="entry name" value="C-terminal UvrC-binding domain of UvrB"/>
    <property type="match status" value="1"/>
</dbReference>
<dbReference type="GO" id="GO:0005737">
    <property type="term" value="C:cytoplasm"/>
    <property type="evidence" value="ECO:0007669"/>
    <property type="project" value="UniProtKB-SubCell"/>
</dbReference>
<evidence type="ECO:0000256" key="6">
    <source>
        <dbReference type="HAMAP-Rule" id="MF_00203"/>
    </source>
</evidence>
<dbReference type="EMBL" id="VBAO01000245">
    <property type="protein sequence ID" value="TMI80043.1"/>
    <property type="molecule type" value="Genomic_DNA"/>
</dbReference>
<dbReference type="GO" id="GO:0009380">
    <property type="term" value="C:excinuclease repair complex"/>
    <property type="evidence" value="ECO:0007669"/>
    <property type="project" value="InterPro"/>
</dbReference>
<dbReference type="GO" id="GO:0009381">
    <property type="term" value="F:excinuclease ABC activity"/>
    <property type="evidence" value="ECO:0007669"/>
    <property type="project" value="UniProtKB-UniRule"/>
</dbReference>
<keyword evidence="2 6" id="KW-0227">DNA damage</keyword>
<reference evidence="11 12" key="1">
    <citation type="journal article" date="2019" name="Nat. Microbiol.">
        <title>Mediterranean grassland soil C-N compound turnover is dependent on rainfall and depth, and is mediated by genomically divergent microorganisms.</title>
        <authorList>
            <person name="Diamond S."/>
            <person name="Andeer P.F."/>
            <person name="Li Z."/>
            <person name="Crits-Christoph A."/>
            <person name="Burstein D."/>
            <person name="Anantharaman K."/>
            <person name="Lane K.R."/>
            <person name="Thomas B.C."/>
            <person name="Pan C."/>
            <person name="Northen T.R."/>
            <person name="Banfield J.F."/>
        </authorList>
    </citation>
    <scope>NUCLEOTIDE SEQUENCE [LARGE SCALE GENOMIC DNA]</scope>
    <source>
        <strain evidence="11">NP_7</strain>
    </source>
</reference>
<gene>
    <name evidence="6 11" type="primary">uvrC</name>
    <name evidence="11" type="ORF">E6H04_09380</name>
</gene>
<dbReference type="GO" id="GO:0003677">
    <property type="term" value="F:DNA binding"/>
    <property type="evidence" value="ECO:0007669"/>
    <property type="project" value="UniProtKB-UniRule"/>
</dbReference>
<dbReference type="PANTHER" id="PTHR30562">
    <property type="entry name" value="UVRC/OXIDOREDUCTASE"/>
    <property type="match status" value="1"/>
</dbReference>
<dbReference type="Gene3D" id="3.40.1440.10">
    <property type="entry name" value="GIY-YIG endonuclease"/>
    <property type="match status" value="1"/>
</dbReference>
<evidence type="ECO:0000259" key="10">
    <source>
        <dbReference type="PROSITE" id="PS50165"/>
    </source>
</evidence>
<dbReference type="Pfam" id="PF01541">
    <property type="entry name" value="GIY-YIG"/>
    <property type="match status" value="1"/>
</dbReference>
<dbReference type="InterPro" id="IPR004791">
    <property type="entry name" value="UvrC"/>
</dbReference>
<dbReference type="GO" id="GO:0006289">
    <property type="term" value="P:nucleotide-excision repair"/>
    <property type="evidence" value="ECO:0007669"/>
    <property type="project" value="UniProtKB-UniRule"/>
</dbReference>
<dbReference type="PROSITE" id="PS50165">
    <property type="entry name" value="UVRC"/>
    <property type="match status" value="1"/>
</dbReference>
<dbReference type="HAMAP" id="MF_00203">
    <property type="entry name" value="UvrC"/>
    <property type="match status" value="1"/>
</dbReference>
<evidence type="ECO:0000256" key="4">
    <source>
        <dbReference type="ARBA" id="ARBA00022881"/>
    </source>
</evidence>
<dbReference type="PANTHER" id="PTHR30562:SF1">
    <property type="entry name" value="UVRABC SYSTEM PROTEIN C"/>
    <property type="match status" value="1"/>
</dbReference>
<dbReference type="SUPFAM" id="SSF82771">
    <property type="entry name" value="GIY-YIG endonuclease"/>
    <property type="match status" value="1"/>
</dbReference>
<feature type="domain" description="GIY-YIG" evidence="9">
    <location>
        <begin position="34"/>
        <end position="113"/>
    </location>
</feature>
<evidence type="ECO:0000256" key="3">
    <source>
        <dbReference type="ARBA" id="ARBA00022769"/>
    </source>
</evidence>
<evidence type="ECO:0000313" key="12">
    <source>
        <dbReference type="Proteomes" id="UP000320048"/>
    </source>
</evidence>
<dbReference type="SMART" id="SM00465">
    <property type="entry name" value="GIYc"/>
    <property type="match status" value="1"/>
</dbReference>
<evidence type="ECO:0000313" key="11">
    <source>
        <dbReference type="EMBL" id="TMI80043.1"/>
    </source>
</evidence>
<keyword evidence="4 6" id="KW-0267">Excision nuclease</keyword>
<evidence type="ECO:0000256" key="5">
    <source>
        <dbReference type="ARBA" id="ARBA00023204"/>
    </source>
</evidence>
<feature type="domain" description="UvrC family homology region profile" evidence="10">
    <location>
        <begin position="276"/>
        <end position="514"/>
    </location>
</feature>
<dbReference type="PROSITE" id="PS50151">
    <property type="entry name" value="UVR"/>
    <property type="match status" value="1"/>
</dbReference>
<evidence type="ECO:0000259" key="9">
    <source>
        <dbReference type="PROSITE" id="PS50164"/>
    </source>
</evidence>
<proteinExistence type="inferred from homology"/>
<dbReference type="InterPro" id="IPR001943">
    <property type="entry name" value="UVR_dom"/>
</dbReference>
<dbReference type="PROSITE" id="PS50164">
    <property type="entry name" value="GIY_YIG"/>
    <property type="match status" value="1"/>
</dbReference>
<dbReference type="NCBIfam" id="TIGR00194">
    <property type="entry name" value="uvrC"/>
    <property type="match status" value="1"/>
</dbReference>
<name>A0A537J978_9BACT</name>
<feature type="compositionally biased region" description="Low complexity" evidence="7">
    <location>
        <begin position="550"/>
        <end position="576"/>
    </location>
</feature>
<protein>
    <recommendedName>
        <fullName evidence="6">UvrABC system protein C</fullName>
        <shortName evidence="6">Protein UvrC</shortName>
    </recommendedName>
    <alternativeName>
        <fullName evidence="6">Excinuclease ABC subunit C</fullName>
    </alternativeName>
</protein>
<accession>A0A537J978</accession>
<feature type="region of interest" description="Disordered" evidence="7">
    <location>
        <begin position="545"/>
        <end position="675"/>
    </location>
</feature>
<dbReference type="FunFam" id="3.40.1440.10:FF:000001">
    <property type="entry name" value="UvrABC system protein C"/>
    <property type="match status" value="1"/>
</dbReference>
<keyword evidence="6" id="KW-0742">SOS response</keyword>
<feature type="domain" description="UVR" evidence="8">
    <location>
        <begin position="225"/>
        <end position="260"/>
    </location>
</feature>
<dbReference type="GO" id="GO:0009432">
    <property type="term" value="P:SOS response"/>
    <property type="evidence" value="ECO:0007669"/>
    <property type="project" value="UniProtKB-UniRule"/>
</dbReference>
<dbReference type="InterPro" id="IPR038476">
    <property type="entry name" value="UvrC_RNase_H_dom_sf"/>
</dbReference>
<dbReference type="InterPro" id="IPR050066">
    <property type="entry name" value="UvrABC_protein_C"/>
</dbReference>